<sequence>MSRDGCSLRIFLEATGLTDKHSAPTARQTTQTFQARNFGDIVPLTQMLLSVACTSLDLCQCHYMFLRMFVVADESWSPAMFGRLTLSLSRVSPARRVQLLSISPAIFSCSSHTDQHAAALALVSNKHADGFA</sequence>
<dbReference type="AlphaFoldDB" id="A0A6G5AFB4"/>
<protein>
    <submittedName>
        <fullName evidence="1">Uncharacterized protein</fullName>
    </submittedName>
</protein>
<dbReference type="EMBL" id="GIKN01007412">
    <property type="protein sequence ID" value="NIE49685.1"/>
    <property type="molecule type" value="Transcribed_RNA"/>
</dbReference>
<accession>A0A6G5AFB4</accession>
<name>A0A6G5AFB4_RHIMP</name>
<proteinExistence type="predicted"/>
<organism evidence="1">
    <name type="scientific">Rhipicephalus microplus</name>
    <name type="common">Cattle tick</name>
    <name type="synonym">Boophilus microplus</name>
    <dbReference type="NCBI Taxonomy" id="6941"/>
    <lineage>
        <taxon>Eukaryota</taxon>
        <taxon>Metazoa</taxon>
        <taxon>Ecdysozoa</taxon>
        <taxon>Arthropoda</taxon>
        <taxon>Chelicerata</taxon>
        <taxon>Arachnida</taxon>
        <taxon>Acari</taxon>
        <taxon>Parasitiformes</taxon>
        <taxon>Ixodida</taxon>
        <taxon>Ixodoidea</taxon>
        <taxon>Ixodidae</taxon>
        <taxon>Rhipicephalinae</taxon>
        <taxon>Rhipicephalus</taxon>
        <taxon>Boophilus</taxon>
    </lineage>
</organism>
<evidence type="ECO:0000313" key="1">
    <source>
        <dbReference type="EMBL" id="NIE49685.1"/>
    </source>
</evidence>
<reference evidence="1" key="1">
    <citation type="submission" date="2020-03" db="EMBL/GenBank/DDBJ databases">
        <title>A transcriptome and proteome of the tick Rhipicephalus microplus shaped by the genetic composition of its hosts and developmental stage.</title>
        <authorList>
            <person name="Garcia G.R."/>
            <person name="Ribeiro J.M.C."/>
            <person name="Maruyama S.R."/>
            <person name="Gardinasse L.G."/>
            <person name="Nelson K."/>
            <person name="Ferreira B.R."/>
            <person name="Andrade T.G."/>
            <person name="Santos I.K.F.M."/>
        </authorList>
    </citation>
    <scope>NUCLEOTIDE SEQUENCE</scope>
    <source>
        <strain evidence="1">NSGR</strain>
        <tissue evidence="1">Salivary glands</tissue>
    </source>
</reference>